<evidence type="ECO:0000256" key="4">
    <source>
        <dbReference type="HAMAP-Rule" id="MF_00063"/>
    </source>
</evidence>
<dbReference type="InterPro" id="IPR004511">
    <property type="entry name" value="PAPS/APS_Rdtase"/>
</dbReference>
<dbReference type="eggNOG" id="COG0175">
    <property type="taxonomic scope" value="Bacteria"/>
</dbReference>
<dbReference type="HOGENOM" id="CLU_044089_2_1_5"/>
<dbReference type="PIRSF" id="PIRSF000857">
    <property type="entry name" value="PAPS_reductase"/>
    <property type="match status" value="1"/>
</dbReference>
<accession>A8HUA3</accession>
<dbReference type="InterPro" id="IPR002500">
    <property type="entry name" value="PAPS_reduct_dom"/>
</dbReference>
<comment type="function">
    <text evidence="4">Catalyzes the formation of sulfite from adenosine 5'-phosphosulfate (APS) using thioredoxin as an electron donor.</text>
</comment>
<name>A8HUA3_AZOC5</name>
<reference evidence="6 7" key="5">
    <citation type="journal article" date="2010" name="Appl. Environ. Microbiol.">
        <title>phrR-like gene praR of Azorhizobium caulinodans ORS571 is essential for symbiosis with Sesbania rostrata and is involved in expression of reb genes.</title>
        <authorList>
            <person name="Akiba N."/>
            <person name="Aono T."/>
            <person name="Toyazaki H."/>
            <person name="Sato S."/>
            <person name="Oyaizu H."/>
        </authorList>
    </citation>
    <scope>NUCLEOTIDE SEQUENCE [LARGE SCALE GENOMIC DNA]</scope>
    <source>
        <strain evidence="7">ATCC 43989 / DSM 5975 / JCM 20966 / LMG 6465 / NBRC 14845 / NCIMB 13405 / ORS 571</strain>
    </source>
</reference>
<protein>
    <recommendedName>
        <fullName evidence="4">Adenosine 5'-phosphosulfate reductase</fullName>
        <shortName evidence="4">APS reductase</shortName>
        <ecNumber evidence="4">1.8.4.10</ecNumber>
    </recommendedName>
    <alternativeName>
        <fullName evidence="4">5'-adenylylsulfate reductase</fullName>
    </alternativeName>
    <alternativeName>
        <fullName evidence="4">Thioredoxin-dependent 5'-adenylylsulfate reductase</fullName>
    </alternativeName>
</protein>
<reference evidence="6 7" key="1">
    <citation type="journal article" date="2007" name="Appl. Environ. Microbiol.">
        <title>Rhizobial factors required for stem nodule maturation and maintenance in Sesbania rostrata-Azorhizobium caulinodans ORS571 symbiosis.</title>
        <authorList>
            <person name="Suzuki S."/>
            <person name="Aono T."/>
            <person name="Lee KB."/>
            <person name="Suzuki T."/>
            <person name="Liu CT."/>
            <person name="Miwa H."/>
            <person name="Wakao S."/>
            <person name="Iki T."/>
            <person name="Oyaizu H."/>
        </authorList>
    </citation>
    <scope>NUCLEOTIDE SEQUENCE [LARGE SCALE GENOMIC DNA]</scope>
    <source>
        <strain evidence="7">ATCC 43989 / DSM 5975 / JCM 20966 / LMG 6465 / NBRC 14845 / NCIMB 13405 / ORS 571</strain>
    </source>
</reference>
<dbReference type="Proteomes" id="UP000000270">
    <property type="component" value="Chromosome"/>
</dbReference>
<dbReference type="NCBIfam" id="TIGR00434">
    <property type="entry name" value="cysH"/>
    <property type="match status" value="1"/>
</dbReference>
<keyword evidence="4" id="KW-0963">Cytoplasm</keyword>
<dbReference type="CDD" id="cd23945">
    <property type="entry name" value="PAPS_reductase"/>
    <property type="match status" value="1"/>
</dbReference>
<keyword evidence="4" id="KW-0408">Iron</keyword>
<feature type="binding site" evidence="4">
    <location>
        <position position="206"/>
    </location>
    <ligand>
        <name>[4Fe-4S] cluster</name>
        <dbReference type="ChEBI" id="CHEBI:49883"/>
    </ligand>
</feature>
<feature type="active site" description="Nucleophile; cysteine thiosulfonate intermediate" evidence="4">
    <location>
        <position position="229"/>
    </location>
</feature>
<dbReference type="InterPro" id="IPR014729">
    <property type="entry name" value="Rossmann-like_a/b/a_fold"/>
</dbReference>
<comment type="pathway">
    <text evidence="3 4">Sulfur metabolism; hydrogen sulfide biosynthesis; sulfite from sulfate.</text>
</comment>
<dbReference type="HAMAP" id="MF_00063">
    <property type="entry name" value="CysH"/>
    <property type="match status" value="1"/>
</dbReference>
<reference evidence="6 7" key="4">
    <citation type="journal article" date="2009" name="Appl. Environ. Microbiol.">
        <title>Comparative genome-wide transcriptional profiling of Azorhizobium caulinodans ORS571 grown under free-living and symbiotic conditions.</title>
        <authorList>
            <person name="Tsukada S."/>
            <person name="Aono T."/>
            <person name="Akiba N."/>
            <person name="Lee KB."/>
            <person name="Liu CT."/>
            <person name="Toyazaki H."/>
            <person name="Oyaizu H."/>
        </authorList>
    </citation>
    <scope>NUCLEOTIDE SEQUENCE [LARGE SCALE GENOMIC DNA]</scope>
    <source>
        <strain evidence="7">ATCC 43989 / DSM 5975 / JCM 20966 / LMG 6465 / NBRC 14845 / NCIMB 13405 / ORS 571</strain>
    </source>
</reference>
<feature type="binding site" evidence="4">
    <location>
        <position position="123"/>
    </location>
    <ligand>
        <name>[4Fe-4S] cluster</name>
        <dbReference type="ChEBI" id="CHEBI:49883"/>
    </ligand>
</feature>
<dbReference type="Gene3D" id="3.40.50.620">
    <property type="entry name" value="HUPs"/>
    <property type="match status" value="1"/>
</dbReference>
<dbReference type="GO" id="GO:0046872">
    <property type="term" value="F:metal ion binding"/>
    <property type="evidence" value="ECO:0007669"/>
    <property type="project" value="UniProtKB-KW"/>
</dbReference>
<keyword evidence="4" id="KW-0411">Iron-sulfur</keyword>
<reference evidence="6 7" key="3">
    <citation type="journal article" date="2008" name="BMC Genomics">
        <title>The genome of the versatile nitrogen fixer Azorhizobium caulinodans ORS571.</title>
        <authorList>
            <person name="Lee KB."/>
            <person name="Backer P.D."/>
            <person name="Aono T."/>
            <person name="Liu CT."/>
            <person name="Suzuki S."/>
            <person name="Suzuki T."/>
            <person name="Kaneko T."/>
            <person name="Yamada M."/>
            <person name="Tabata S."/>
            <person name="Kupfer D.M."/>
            <person name="Najar F.Z."/>
            <person name="Wiley G.B."/>
            <person name="Roe B."/>
            <person name="Binnewies T.T."/>
            <person name="Ussery D.W."/>
            <person name="D'Haeze W."/>
            <person name="Herder J.D."/>
            <person name="Gevers D."/>
            <person name="Vereecke D."/>
            <person name="Holsters M."/>
            <person name="Oyaizu H."/>
        </authorList>
    </citation>
    <scope>NUCLEOTIDE SEQUENCE [LARGE SCALE GENOMIC DNA]</scope>
    <source>
        <strain evidence="7">ATCC 43989 / DSM 5975 / JCM 20966 / LMG 6465 / NBRC 14845 / NCIMB 13405 / ORS 571</strain>
    </source>
</reference>
<dbReference type="GO" id="GO:0070814">
    <property type="term" value="P:hydrogen sulfide biosynthetic process"/>
    <property type="evidence" value="ECO:0007669"/>
    <property type="project" value="UniProtKB-UniRule"/>
</dbReference>
<evidence type="ECO:0000313" key="6">
    <source>
        <dbReference type="EMBL" id="BAF86921.1"/>
    </source>
</evidence>
<dbReference type="PANTHER" id="PTHR46509">
    <property type="entry name" value="PHOSPHOADENOSINE PHOSPHOSULFATE REDUCTASE"/>
    <property type="match status" value="1"/>
</dbReference>
<organism evidence="6 7">
    <name type="scientific">Azorhizobium caulinodans (strain ATCC 43989 / DSM 5975 / JCM 20966 / LMG 6465 / NBRC 14845 / NCIMB 13405 / ORS 571)</name>
    <dbReference type="NCBI Taxonomy" id="438753"/>
    <lineage>
        <taxon>Bacteria</taxon>
        <taxon>Pseudomonadati</taxon>
        <taxon>Pseudomonadota</taxon>
        <taxon>Alphaproteobacteria</taxon>
        <taxon>Hyphomicrobiales</taxon>
        <taxon>Xanthobacteraceae</taxon>
        <taxon>Azorhizobium</taxon>
    </lineage>
</organism>
<evidence type="ECO:0000256" key="3">
    <source>
        <dbReference type="ARBA" id="ARBA00024327"/>
    </source>
</evidence>
<dbReference type="GO" id="GO:0005737">
    <property type="term" value="C:cytoplasm"/>
    <property type="evidence" value="ECO:0007669"/>
    <property type="project" value="UniProtKB-SubCell"/>
</dbReference>
<evidence type="ECO:0000256" key="2">
    <source>
        <dbReference type="ARBA" id="ARBA00023002"/>
    </source>
</evidence>
<comment type="subcellular location">
    <subcellularLocation>
        <location evidence="4">Cytoplasm</location>
    </subcellularLocation>
</comment>
<dbReference type="AlphaFoldDB" id="A8HUA3"/>
<proteinExistence type="inferred from homology"/>
<gene>
    <name evidence="4" type="primary">cysH</name>
    <name evidence="6" type="ordered locus">AZC_0923</name>
</gene>
<dbReference type="RefSeq" id="WP_012169454.1">
    <property type="nucleotide sequence ID" value="NC_009937.1"/>
</dbReference>
<dbReference type="EC" id="1.8.4.10" evidence="4"/>
<dbReference type="EMBL" id="AP009384">
    <property type="protein sequence ID" value="BAF86921.1"/>
    <property type="molecule type" value="Genomic_DNA"/>
</dbReference>
<sequence>MSALATQIDLADEAARLAATLEGASPLDVLERAIGGHRGRIAAVSSFGTESAVLLHMIAQVDRSVPVLFLDTGHLFTETLHYRDTLIARLGLTDVRTYRPDEQLRAERDADNDLWASDTDACCALRKVEPLGRALAPFEAWINGRKRYQAVTRANIPFVEADEGRIKFNPLAALGPDDIEGWMTAHDLPRHPMQRFGFASIGCMPCTSRVKPGEDPRAGRWRGQAKTECGIHVPKDSEVL</sequence>
<dbReference type="STRING" id="438753.AZC_0923"/>
<reference evidence="6 7" key="6">
    <citation type="journal article" date="2011" name="Appl. Environ. Microbiol.">
        <title>Involvement of the azorhizobial chromosome partition gene (parA) in the onset of bacteroid differentiation during Sesbania rostrata stem nodule development.</title>
        <authorList>
            <person name="Liu CT."/>
            <person name="Lee KB."/>
            <person name="Wang YS."/>
            <person name="Peng MH."/>
            <person name="Lee KT."/>
            <person name="Suzuki S."/>
            <person name="Suzuki T."/>
            <person name="Oyaizu H."/>
        </authorList>
    </citation>
    <scope>NUCLEOTIDE SEQUENCE [LARGE SCALE GENOMIC DNA]</scope>
    <source>
        <strain evidence="7">ATCC 43989 / DSM 5975 / JCM 20966 / LMG 6465 / NBRC 14845 / NCIMB 13405 / ORS 571</strain>
    </source>
</reference>
<dbReference type="KEGG" id="azc:AZC_0923"/>
<keyword evidence="7" id="KW-1185">Reference proteome</keyword>
<comment type="cofactor">
    <cofactor evidence="4">
        <name>[4Fe-4S] cluster</name>
        <dbReference type="ChEBI" id="CHEBI:49883"/>
    </cofactor>
    <text evidence="4">Binds 1 [4Fe-4S] cluster per subunit.</text>
</comment>
<dbReference type="GO" id="GO:0019379">
    <property type="term" value="P:sulfate assimilation, phosphoadenylyl sulfate reduction by phosphoadenylyl-sulfate reductase (thioredoxin)"/>
    <property type="evidence" value="ECO:0007669"/>
    <property type="project" value="UniProtKB-UniRule"/>
</dbReference>
<dbReference type="GO" id="GO:0051539">
    <property type="term" value="F:4 iron, 4 sulfur cluster binding"/>
    <property type="evidence" value="ECO:0007669"/>
    <property type="project" value="UniProtKB-UniRule"/>
</dbReference>
<reference evidence="7" key="2">
    <citation type="submission" date="2007-04" db="EMBL/GenBank/DDBJ databases">
        <title>Complete genome sequence of the nitrogen-fixing bacterium Azorhizobium caulinodans ORS571.</title>
        <authorList>
            <person name="Lee K.B."/>
            <person name="Backer P.D."/>
            <person name="Aono T."/>
            <person name="Liu C.T."/>
            <person name="Suzuki S."/>
            <person name="Suzuki T."/>
            <person name="Kaneko T."/>
            <person name="Yamada M."/>
            <person name="Tabata S."/>
            <person name="Kupfer D.M."/>
            <person name="Najar F.Z."/>
            <person name="Wiley G.B."/>
            <person name="Roe B."/>
            <person name="Binnewies T."/>
            <person name="Ussery D."/>
            <person name="Vereecke D."/>
            <person name="Gevers D."/>
            <person name="Holsters M."/>
            <person name="Oyaizu H."/>
        </authorList>
    </citation>
    <scope>NUCLEOTIDE SEQUENCE [LARGE SCALE GENOMIC DNA]</scope>
    <source>
        <strain evidence="7">ATCC 43989 / DSM 5975 / JCM 20966 / LMG 6465 / NBRC 14845 / NCIMB 13405 / ORS 571</strain>
    </source>
</reference>
<dbReference type="SUPFAM" id="SSF52402">
    <property type="entry name" value="Adenine nucleotide alpha hydrolases-like"/>
    <property type="match status" value="1"/>
</dbReference>
<feature type="binding site" evidence="4">
    <location>
        <position position="203"/>
    </location>
    <ligand>
        <name>[4Fe-4S] cluster</name>
        <dbReference type="ChEBI" id="CHEBI:49883"/>
    </ligand>
</feature>
<evidence type="ECO:0000256" key="1">
    <source>
        <dbReference type="ARBA" id="ARBA00009732"/>
    </source>
</evidence>
<comment type="similarity">
    <text evidence="1 4">Belongs to the PAPS reductase family. CysH subfamily.</text>
</comment>
<keyword evidence="4" id="KW-0479">Metal-binding</keyword>
<feature type="binding site" evidence="4">
    <location>
        <position position="122"/>
    </location>
    <ligand>
        <name>[4Fe-4S] cluster</name>
        <dbReference type="ChEBI" id="CHEBI:49883"/>
    </ligand>
</feature>
<dbReference type="Pfam" id="PF01507">
    <property type="entry name" value="PAPS_reduct"/>
    <property type="match status" value="1"/>
</dbReference>
<dbReference type="GO" id="GO:0043866">
    <property type="term" value="F:adenylyl-sulfate reductase (thioredoxin) activity"/>
    <property type="evidence" value="ECO:0007669"/>
    <property type="project" value="UniProtKB-EC"/>
</dbReference>
<dbReference type="PANTHER" id="PTHR46509:SF1">
    <property type="entry name" value="PHOSPHOADENOSINE PHOSPHOSULFATE REDUCTASE"/>
    <property type="match status" value="1"/>
</dbReference>
<evidence type="ECO:0000259" key="5">
    <source>
        <dbReference type="Pfam" id="PF01507"/>
    </source>
</evidence>
<keyword evidence="2 4" id="KW-0560">Oxidoreductase</keyword>
<dbReference type="NCBIfam" id="NF002537">
    <property type="entry name" value="PRK02090.1"/>
    <property type="match status" value="1"/>
</dbReference>
<feature type="domain" description="Phosphoadenosine phosphosulphate reductase" evidence="5">
    <location>
        <begin position="41"/>
        <end position="208"/>
    </location>
</feature>
<dbReference type="GO" id="GO:0004604">
    <property type="term" value="F:phosphoadenylyl-sulfate reductase (thioredoxin) activity"/>
    <property type="evidence" value="ECO:0007669"/>
    <property type="project" value="UniProtKB-UniRule"/>
</dbReference>
<comment type="catalytic activity">
    <reaction evidence="4">
        <text>[thioredoxin]-disulfide + sulfite + AMP + 2 H(+) = adenosine 5'-phosphosulfate + [thioredoxin]-dithiol</text>
        <dbReference type="Rhea" id="RHEA:21976"/>
        <dbReference type="Rhea" id="RHEA-COMP:10698"/>
        <dbReference type="Rhea" id="RHEA-COMP:10700"/>
        <dbReference type="ChEBI" id="CHEBI:15378"/>
        <dbReference type="ChEBI" id="CHEBI:17359"/>
        <dbReference type="ChEBI" id="CHEBI:29950"/>
        <dbReference type="ChEBI" id="CHEBI:50058"/>
        <dbReference type="ChEBI" id="CHEBI:58243"/>
        <dbReference type="ChEBI" id="CHEBI:456215"/>
        <dbReference type="EC" id="1.8.4.10"/>
    </reaction>
</comment>
<evidence type="ECO:0000313" key="7">
    <source>
        <dbReference type="Proteomes" id="UP000000270"/>
    </source>
</evidence>